<sequence length="430" mass="47742">MRISWGKNVVNGADVVWEPGRIANPHIGVFADSGMGKTTMLRRIVSAMTATGHPRVRFHVFDGHGDVDIEGASSVTFHESSDFGFNPLELSADPEFGGVRKRIQSLIMALNQTSVRLGPRQERALTRLLVALYRREGFLMDDYTTWAADPANGKRYPTLQDAIEYGRERIKIVATGSSQRAVSALQDVFKAAKQIRIKEAALSRPGADDEVLAKLEKELESARARAIDSFTEAVSTAHTGDEFEDALDADGQKETLESVIDRLENLYQIGIYRSTPPPLDTRARVWRYIIKSLSRDEKKLFTLTRLETIFTRAIARGINSELMDICVLDEAHWFVDGSDDSVINRMVREGRKFGICMIFATQAPSDFADILMGNLGTKLLLGLDHTNSSYVVRKLGFSEAKLKSIIPHRRVLVQMKGIGELGADATLVSV</sequence>
<dbReference type="PANTHER" id="PTHR30121">
    <property type="entry name" value="UNCHARACTERIZED PROTEIN YJGR-RELATED"/>
    <property type="match status" value="1"/>
</dbReference>
<gene>
    <name evidence="1" type="ORF">BJG93_34400</name>
</gene>
<geneLocation type="plasmid" evidence="1 2">
    <name>pl3WSM5005</name>
</geneLocation>
<reference evidence="1" key="1">
    <citation type="submission" date="2016-09" db="EMBL/GenBank/DDBJ databases">
        <title>The Complete Genome of Burkholderia sprentiae wsm5005.</title>
        <authorList>
            <person name="De Meyer S."/>
            <person name="Wang P."/>
            <person name="Terpolilli J."/>
        </authorList>
    </citation>
    <scope>NUCLEOTIDE SEQUENCE [LARGE SCALE GENOMIC DNA]</scope>
    <source>
        <strain evidence="1">WSM5005</strain>
        <plasmid evidence="1">pl3WSM5005</plasmid>
    </source>
</reference>
<dbReference type="Proteomes" id="UP000179860">
    <property type="component" value="Plasmid pl3WSM5005"/>
</dbReference>
<evidence type="ECO:0000313" key="2">
    <source>
        <dbReference type="Proteomes" id="UP000179860"/>
    </source>
</evidence>
<protein>
    <submittedName>
        <fullName evidence="1">Uncharacterized protein</fullName>
    </submittedName>
</protein>
<dbReference type="InterPro" id="IPR051162">
    <property type="entry name" value="T4SS_component"/>
</dbReference>
<evidence type="ECO:0000313" key="1">
    <source>
        <dbReference type="EMBL" id="APA90210.2"/>
    </source>
</evidence>
<dbReference type="Gene3D" id="3.40.50.300">
    <property type="entry name" value="P-loop containing nucleotide triphosphate hydrolases"/>
    <property type="match status" value="2"/>
</dbReference>
<dbReference type="EMBL" id="CP017564">
    <property type="protein sequence ID" value="APA90210.2"/>
    <property type="molecule type" value="Genomic_DNA"/>
</dbReference>
<dbReference type="OrthoDB" id="9806951at2"/>
<dbReference type="SUPFAM" id="SSF52540">
    <property type="entry name" value="P-loop containing nucleoside triphosphate hydrolases"/>
    <property type="match status" value="1"/>
</dbReference>
<dbReference type="KEGG" id="pspw:BJG93_34400"/>
<keyword evidence="2" id="KW-1185">Reference proteome</keyword>
<dbReference type="RefSeq" id="WP_154671634.1">
    <property type="nucleotide sequence ID" value="NZ_AXBN01000062.1"/>
</dbReference>
<organism evidence="1 2">
    <name type="scientific">Paraburkholderia sprentiae WSM5005</name>
    <dbReference type="NCBI Taxonomy" id="754502"/>
    <lineage>
        <taxon>Bacteria</taxon>
        <taxon>Pseudomonadati</taxon>
        <taxon>Pseudomonadota</taxon>
        <taxon>Betaproteobacteria</taxon>
        <taxon>Burkholderiales</taxon>
        <taxon>Burkholderiaceae</taxon>
        <taxon>Paraburkholderia</taxon>
    </lineage>
</organism>
<keyword evidence="1" id="KW-0614">Plasmid</keyword>
<name>A0A1I9YVH8_9BURK</name>
<dbReference type="AlphaFoldDB" id="A0A1I9YVH8"/>
<dbReference type="InterPro" id="IPR027417">
    <property type="entry name" value="P-loop_NTPase"/>
</dbReference>
<dbReference type="PANTHER" id="PTHR30121:SF6">
    <property type="entry name" value="SLR6007 PROTEIN"/>
    <property type="match status" value="1"/>
</dbReference>
<accession>A0A1I9YVH8</accession>
<proteinExistence type="predicted"/>
<reference evidence="1" key="2">
    <citation type="submission" date="2021-06" db="EMBL/GenBank/DDBJ databases">
        <authorList>
            <person name="Rogers T.H."/>
            <person name="Ramsay J.P."/>
            <person name="Wang P."/>
            <person name="Terpolilli J."/>
        </authorList>
    </citation>
    <scope>NUCLEOTIDE SEQUENCE [LARGE SCALE GENOMIC DNA]</scope>
    <source>
        <strain evidence="1">WSM5005</strain>
        <plasmid evidence="1">pl3WSM5005</plasmid>
    </source>
</reference>